<accession>A0A9J5XDC2</accession>
<organism evidence="3 4">
    <name type="scientific">Solanum commersonii</name>
    <name type="common">Commerson's wild potato</name>
    <name type="synonym">Commerson's nightshade</name>
    <dbReference type="NCBI Taxonomy" id="4109"/>
    <lineage>
        <taxon>Eukaryota</taxon>
        <taxon>Viridiplantae</taxon>
        <taxon>Streptophyta</taxon>
        <taxon>Embryophyta</taxon>
        <taxon>Tracheophyta</taxon>
        <taxon>Spermatophyta</taxon>
        <taxon>Magnoliopsida</taxon>
        <taxon>eudicotyledons</taxon>
        <taxon>Gunneridae</taxon>
        <taxon>Pentapetalae</taxon>
        <taxon>asterids</taxon>
        <taxon>lamiids</taxon>
        <taxon>Solanales</taxon>
        <taxon>Solanaceae</taxon>
        <taxon>Solanoideae</taxon>
        <taxon>Solaneae</taxon>
        <taxon>Solanum</taxon>
    </lineage>
</organism>
<keyword evidence="2" id="KW-1133">Transmembrane helix</keyword>
<evidence type="ECO:0000256" key="2">
    <source>
        <dbReference type="SAM" id="Phobius"/>
    </source>
</evidence>
<evidence type="ECO:0000313" key="3">
    <source>
        <dbReference type="EMBL" id="KAG5585629.1"/>
    </source>
</evidence>
<feature type="transmembrane region" description="Helical" evidence="2">
    <location>
        <begin position="12"/>
        <end position="32"/>
    </location>
</feature>
<keyword evidence="4" id="KW-1185">Reference proteome</keyword>
<evidence type="ECO:0000256" key="1">
    <source>
        <dbReference type="SAM" id="MobiDB-lite"/>
    </source>
</evidence>
<gene>
    <name evidence="3" type="ORF">H5410_046063</name>
</gene>
<proteinExistence type="predicted"/>
<comment type="caution">
    <text evidence="3">The sequence shown here is derived from an EMBL/GenBank/DDBJ whole genome shotgun (WGS) entry which is preliminary data.</text>
</comment>
<evidence type="ECO:0000313" key="4">
    <source>
        <dbReference type="Proteomes" id="UP000824120"/>
    </source>
</evidence>
<name>A0A9J5XDC2_SOLCO</name>
<dbReference type="AlphaFoldDB" id="A0A9J5XDC2"/>
<feature type="region of interest" description="Disordered" evidence="1">
    <location>
        <begin position="235"/>
        <end position="257"/>
    </location>
</feature>
<feature type="compositionally biased region" description="Low complexity" evidence="1">
    <location>
        <begin position="243"/>
        <end position="257"/>
    </location>
</feature>
<dbReference type="Proteomes" id="UP000824120">
    <property type="component" value="Chromosome 9"/>
</dbReference>
<sequence>MAIWQFPKWFRRFLYLLFFVLSTALFLLLISVHDLFLNTNTKQNDLYYPNRGLINTANLNFFLSSSKTQVQQFKKDVSNSATPDSIMNAHKKTQHTHARINCALKDLSCDSPLPKNLKLIILSSSASSSSTKLTQDQKDLFKACNGDECKGKPQIMRIMGNGSRKVTISSSFFQEKAKAQRVFKWSSHTYKVGHKKREGGNDGSCLNSHSICWEISAWCINLDLGINARSHLRRSSSTRSCHRSGGSSEVSRSSTSSRSSSTEVKSIDFRYWEVIEVPRACKVGEVEAQIPEGLEAGAGKDASTSIESTSTSGKVSIGAALLLSASS</sequence>
<keyword evidence="2" id="KW-0472">Membrane</keyword>
<reference evidence="3 4" key="1">
    <citation type="submission" date="2020-09" db="EMBL/GenBank/DDBJ databases">
        <title>De no assembly of potato wild relative species, Solanum commersonii.</title>
        <authorList>
            <person name="Cho K."/>
        </authorList>
    </citation>
    <scope>NUCLEOTIDE SEQUENCE [LARGE SCALE GENOMIC DNA]</scope>
    <source>
        <strain evidence="3">LZ3.2</strain>
        <tissue evidence="3">Leaf</tissue>
    </source>
</reference>
<protein>
    <submittedName>
        <fullName evidence="3">Uncharacterized protein</fullName>
    </submittedName>
</protein>
<keyword evidence="2" id="KW-0812">Transmembrane</keyword>
<dbReference type="EMBL" id="JACXVP010000009">
    <property type="protein sequence ID" value="KAG5585629.1"/>
    <property type="molecule type" value="Genomic_DNA"/>
</dbReference>